<evidence type="ECO:0000256" key="1">
    <source>
        <dbReference type="ARBA" id="ARBA00004141"/>
    </source>
</evidence>
<reference evidence="9" key="1">
    <citation type="journal article" date="2023" name="Mol. Phylogenet. Evol.">
        <title>Genome-scale phylogeny and comparative genomics of the fungal order Sordariales.</title>
        <authorList>
            <person name="Hensen N."/>
            <person name="Bonometti L."/>
            <person name="Westerberg I."/>
            <person name="Brannstrom I.O."/>
            <person name="Guillou S."/>
            <person name="Cros-Aarteil S."/>
            <person name="Calhoun S."/>
            <person name="Haridas S."/>
            <person name="Kuo A."/>
            <person name="Mondo S."/>
            <person name="Pangilinan J."/>
            <person name="Riley R."/>
            <person name="LaButti K."/>
            <person name="Andreopoulos B."/>
            <person name="Lipzen A."/>
            <person name="Chen C."/>
            <person name="Yan M."/>
            <person name="Daum C."/>
            <person name="Ng V."/>
            <person name="Clum A."/>
            <person name="Steindorff A."/>
            <person name="Ohm R.A."/>
            <person name="Martin F."/>
            <person name="Silar P."/>
            <person name="Natvig D.O."/>
            <person name="Lalanne C."/>
            <person name="Gautier V."/>
            <person name="Ament-Velasquez S.L."/>
            <person name="Kruys A."/>
            <person name="Hutchinson M.I."/>
            <person name="Powell A.J."/>
            <person name="Barry K."/>
            <person name="Miller A.N."/>
            <person name="Grigoriev I.V."/>
            <person name="Debuchy R."/>
            <person name="Gladieux P."/>
            <person name="Hiltunen Thoren M."/>
            <person name="Johannesson H."/>
        </authorList>
    </citation>
    <scope>NUCLEOTIDE SEQUENCE [LARGE SCALE GENOMIC DNA]</scope>
    <source>
        <strain evidence="9">CBS 340.73</strain>
    </source>
</reference>
<keyword evidence="4 6" id="KW-0472">Membrane</keyword>
<dbReference type="InterPro" id="IPR020846">
    <property type="entry name" value="MFS_dom"/>
</dbReference>
<dbReference type="InterPro" id="IPR011701">
    <property type="entry name" value="MFS"/>
</dbReference>
<name>A0AAN6MVL5_9PEZI</name>
<dbReference type="Gene3D" id="1.20.1250.20">
    <property type="entry name" value="MFS general substrate transporter like domains"/>
    <property type="match status" value="1"/>
</dbReference>
<gene>
    <name evidence="8" type="ORF">QBC46DRAFT_428080</name>
</gene>
<proteinExistence type="predicted"/>
<evidence type="ECO:0000259" key="7">
    <source>
        <dbReference type="PROSITE" id="PS50850"/>
    </source>
</evidence>
<keyword evidence="9" id="KW-1185">Reference proteome</keyword>
<protein>
    <submittedName>
        <fullName evidence="8">Major facilitator superfamily domain-containing protein</fullName>
    </submittedName>
</protein>
<feature type="transmembrane region" description="Helical" evidence="6">
    <location>
        <begin position="382"/>
        <end position="402"/>
    </location>
</feature>
<feature type="domain" description="Major facilitator superfamily (MFS) profile" evidence="7">
    <location>
        <begin position="64"/>
        <end position="496"/>
    </location>
</feature>
<dbReference type="PROSITE" id="PS50850">
    <property type="entry name" value="MFS"/>
    <property type="match status" value="1"/>
</dbReference>
<comment type="caution">
    <text evidence="8">The sequence shown here is derived from an EMBL/GenBank/DDBJ whole genome shotgun (WGS) entry which is preliminary data.</text>
</comment>
<feature type="compositionally biased region" description="Basic and acidic residues" evidence="5">
    <location>
        <begin position="16"/>
        <end position="27"/>
    </location>
</feature>
<dbReference type="EMBL" id="MU854006">
    <property type="protein sequence ID" value="KAK3934297.1"/>
    <property type="molecule type" value="Genomic_DNA"/>
</dbReference>
<keyword evidence="3 6" id="KW-1133">Transmembrane helix</keyword>
<feature type="transmembrane region" description="Helical" evidence="6">
    <location>
        <begin position="223"/>
        <end position="240"/>
    </location>
</feature>
<feature type="transmembrane region" description="Helical" evidence="6">
    <location>
        <begin position="193"/>
        <end position="211"/>
    </location>
</feature>
<evidence type="ECO:0000256" key="5">
    <source>
        <dbReference type="SAM" id="MobiDB-lite"/>
    </source>
</evidence>
<evidence type="ECO:0000313" key="8">
    <source>
        <dbReference type="EMBL" id="KAK3934297.1"/>
    </source>
</evidence>
<evidence type="ECO:0000256" key="4">
    <source>
        <dbReference type="ARBA" id="ARBA00023136"/>
    </source>
</evidence>
<feature type="transmembrane region" description="Helical" evidence="6">
    <location>
        <begin position="298"/>
        <end position="318"/>
    </location>
</feature>
<dbReference type="GO" id="GO:0022857">
    <property type="term" value="F:transmembrane transporter activity"/>
    <property type="evidence" value="ECO:0007669"/>
    <property type="project" value="InterPro"/>
</dbReference>
<dbReference type="SUPFAM" id="SSF103473">
    <property type="entry name" value="MFS general substrate transporter"/>
    <property type="match status" value="1"/>
</dbReference>
<dbReference type="Proteomes" id="UP001303473">
    <property type="component" value="Unassembled WGS sequence"/>
</dbReference>
<dbReference type="Pfam" id="PF07690">
    <property type="entry name" value="MFS_1"/>
    <property type="match status" value="1"/>
</dbReference>
<feature type="region of interest" description="Disordered" evidence="5">
    <location>
        <begin position="1"/>
        <end position="31"/>
    </location>
</feature>
<comment type="subcellular location">
    <subcellularLocation>
        <location evidence="1">Membrane</location>
        <topology evidence="1">Multi-pass membrane protein</topology>
    </subcellularLocation>
</comment>
<feature type="transmembrane region" description="Helical" evidence="6">
    <location>
        <begin position="444"/>
        <end position="461"/>
    </location>
</feature>
<dbReference type="InterPro" id="IPR036259">
    <property type="entry name" value="MFS_trans_sf"/>
</dbReference>
<evidence type="ECO:0000313" key="9">
    <source>
        <dbReference type="Proteomes" id="UP001303473"/>
    </source>
</evidence>
<feature type="transmembrane region" description="Helical" evidence="6">
    <location>
        <begin position="63"/>
        <end position="87"/>
    </location>
</feature>
<evidence type="ECO:0000256" key="2">
    <source>
        <dbReference type="ARBA" id="ARBA00022692"/>
    </source>
</evidence>
<dbReference type="PANTHER" id="PTHR23502:SF34">
    <property type="entry name" value="PROTEIN HOL1"/>
    <property type="match status" value="1"/>
</dbReference>
<dbReference type="AlphaFoldDB" id="A0AAN6MVL5"/>
<evidence type="ECO:0000256" key="3">
    <source>
        <dbReference type="ARBA" id="ARBA00022989"/>
    </source>
</evidence>
<feature type="transmembrane region" description="Helical" evidence="6">
    <location>
        <begin position="99"/>
        <end position="118"/>
    </location>
</feature>
<dbReference type="PANTHER" id="PTHR23502">
    <property type="entry name" value="MAJOR FACILITATOR SUPERFAMILY"/>
    <property type="match status" value="1"/>
</dbReference>
<feature type="transmembrane region" description="Helical" evidence="6">
    <location>
        <begin position="473"/>
        <end position="494"/>
    </location>
</feature>
<accession>A0AAN6MVL5</accession>
<feature type="transmembrane region" description="Helical" evidence="6">
    <location>
        <begin position="414"/>
        <end position="432"/>
    </location>
</feature>
<dbReference type="GO" id="GO:0005886">
    <property type="term" value="C:plasma membrane"/>
    <property type="evidence" value="ECO:0007669"/>
    <property type="project" value="TreeGrafter"/>
</dbReference>
<organism evidence="8 9">
    <name type="scientific">Diplogelasinospora grovesii</name>
    <dbReference type="NCBI Taxonomy" id="303347"/>
    <lineage>
        <taxon>Eukaryota</taxon>
        <taxon>Fungi</taxon>
        <taxon>Dikarya</taxon>
        <taxon>Ascomycota</taxon>
        <taxon>Pezizomycotina</taxon>
        <taxon>Sordariomycetes</taxon>
        <taxon>Sordariomycetidae</taxon>
        <taxon>Sordariales</taxon>
        <taxon>Diplogelasinosporaceae</taxon>
        <taxon>Diplogelasinospora</taxon>
    </lineage>
</organism>
<sequence>MSTKKEAIPQTDMIEDQEKNVSEREDAASVEPNLKMRDGIVLMPQPSDDPNDPLNWSSFRKHAAMFTISYLALVCYVAVTTLVTGTVPLAESMHVSKSTAVYLGNTPVALYAVAPWLWSPLSHFIGRRPVLLMSNIIAMVGAIVVTTSKTYASCMVGRVILGAGGSSFWTLGPASIGDIFFRHEKGKKIGVSTLAIVVSPFLGTIVGGFIINNDKLGWPASQWIPLIFMGAGLIMQIFFLPETIYTRETRAHPATISTSTTGGSTLWARYGIHIPKRSEEKHHSFVFIATRPFVLFKYPAVILAAFWYGIAYMMHVGITSELPLIFEAEYNFSVLDTGLSGFSGLIGALVGEAYAGPALDLIAKRAMKQGREWRPEHRLKAIWPALVTVPAGLIMFGTSIQFGKAWITPLVGQAVYIFGVEVATTVIQTYILECYPRQGAEANLVFNLIRNLFSYTSPFFVQPMIANLGITSPFGLFAALTVFFFPFTVGVLMWRGKQIRDKGGDPGWSRD</sequence>
<feature type="transmembrane region" description="Helical" evidence="6">
    <location>
        <begin position="338"/>
        <end position="362"/>
    </location>
</feature>
<feature type="transmembrane region" description="Helical" evidence="6">
    <location>
        <begin position="159"/>
        <end position="181"/>
    </location>
</feature>
<feature type="transmembrane region" description="Helical" evidence="6">
    <location>
        <begin position="130"/>
        <end position="147"/>
    </location>
</feature>
<keyword evidence="2 6" id="KW-0812">Transmembrane</keyword>
<evidence type="ECO:0000256" key="6">
    <source>
        <dbReference type="SAM" id="Phobius"/>
    </source>
</evidence>